<dbReference type="AlphaFoldDB" id="A0A8H6HBE4"/>
<dbReference type="GO" id="GO:0031037">
    <property type="term" value="P:myosin II filament disassembly"/>
    <property type="evidence" value="ECO:0007669"/>
    <property type="project" value="TreeGrafter"/>
</dbReference>
<dbReference type="InterPro" id="IPR011009">
    <property type="entry name" value="Kinase-like_dom_sf"/>
</dbReference>
<dbReference type="GO" id="GO:1903013">
    <property type="term" value="P:response to differentiation-inducing factor 1"/>
    <property type="evidence" value="ECO:0007669"/>
    <property type="project" value="TreeGrafter"/>
</dbReference>
<dbReference type="PANTHER" id="PTHR45992:SF2">
    <property type="entry name" value="EUKARYOTIC ELONGATION FACTOR 2 KINASE"/>
    <property type="match status" value="1"/>
</dbReference>
<accession>A0A8H6HBE4</accession>
<dbReference type="InterPro" id="IPR051852">
    <property type="entry name" value="Alpha-type_PK"/>
</dbReference>
<keyword evidence="1" id="KW-0723">Serine/threonine-protein kinase</keyword>
<evidence type="ECO:0000313" key="8">
    <source>
        <dbReference type="EMBL" id="KAF6743849.1"/>
    </source>
</evidence>
<evidence type="ECO:0000313" key="9">
    <source>
        <dbReference type="Proteomes" id="UP000521943"/>
    </source>
</evidence>
<evidence type="ECO:0000256" key="1">
    <source>
        <dbReference type="ARBA" id="ARBA00022527"/>
    </source>
</evidence>
<keyword evidence="4 8" id="KW-0418">Kinase</keyword>
<sequence length="589" mass="65731">MPLTEPLQVCTSARCTELVMGSRSAGDGPGPTQSSQTQPVARQDYRQSQFFAERMRAARGGTQVAGTELNTAALRQYEAEMREGAGFGPRGGDHGAPPVPHLFAAFQFRLSNNPKKIDDLYGRVERAYPETKTLTDLQALALKDFNSTHTKDGRTAVDLSETLLRLKGNALIPEDHMSYSLRKWQDYALEHKLLIVNEFELFIIEPLYYNRLEQAGVSTQSVFGPLPSQIASSRRRARAPTTSQLYPAGAPSNLLRSEFALPARSSRRSSGIVTRTKAQFQKINCVKVTRSGDPIFSKESKLLEGYLSDTPLALGTMKAVFEVILNGVDDRFVLKRFFKLQKDAESGDSIYGDDRSQGEKLKVTFAVNHHNHQIHNELTRLKRGARFLRKFYEFTAEKGVTVYEGFRFADAFLLQEDGKKPTPASGFAKDNKPIQFHDDAVDSDSGLTWLAEPHLSNEHVDKYSGTLTFPTNHSEIKFLTAYAFTHWAYGHSNEKMVFADLQGSPDTIEDEFGDAVPGVILFDPMTHTLTGKSGVGDHKKKGIRAFLQQHQCRSICEQLGLNTDVPLTIHPDLEKDDDSEDEKDSSNEE</sequence>
<evidence type="ECO:0000256" key="5">
    <source>
        <dbReference type="ARBA" id="ARBA00022840"/>
    </source>
</evidence>
<feature type="compositionally biased region" description="Acidic residues" evidence="6">
    <location>
        <begin position="574"/>
        <end position="583"/>
    </location>
</feature>
<proteinExistence type="predicted"/>
<feature type="compositionally biased region" description="Polar residues" evidence="6">
    <location>
        <begin position="31"/>
        <end position="42"/>
    </location>
</feature>
<keyword evidence="2" id="KW-0808">Transferase</keyword>
<feature type="region of interest" description="Disordered" evidence="6">
    <location>
        <begin position="21"/>
        <end position="42"/>
    </location>
</feature>
<dbReference type="Proteomes" id="UP000521943">
    <property type="component" value="Unassembled WGS sequence"/>
</dbReference>
<dbReference type="Pfam" id="PF02816">
    <property type="entry name" value="Alpha_kinase"/>
    <property type="match status" value="1"/>
</dbReference>
<organism evidence="8 9">
    <name type="scientific">Ephemerocybe angulata</name>
    <dbReference type="NCBI Taxonomy" id="980116"/>
    <lineage>
        <taxon>Eukaryota</taxon>
        <taxon>Fungi</taxon>
        <taxon>Dikarya</taxon>
        <taxon>Basidiomycota</taxon>
        <taxon>Agaricomycotina</taxon>
        <taxon>Agaricomycetes</taxon>
        <taxon>Agaricomycetidae</taxon>
        <taxon>Agaricales</taxon>
        <taxon>Agaricineae</taxon>
        <taxon>Psathyrellaceae</taxon>
        <taxon>Ephemerocybe</taxon>
    </lineage>
</organism>
<dbReference type="PANTHER" id="PTHR45992">
    <property type="entry name" value="EUKARYOTIC ELONGATION FACTOR 2 KINASE-RELATED"/>
    <property type="match status" value="1"/>
</dbReference>
<dbReference type="SUPFAM" id="SSF56112">
    <property type="entry name" value="Protein kinase-like (PK-like)"/>
    <property type="match status" value="1"/>
</dbReference>
<protein>
    <submittedName>
        <fullName evidence="8">Kinase-like domain-containing protein</fullName>
    </submittedName>
</protein>
<feature type="domain" description="Alpha-type protein kinase" evidence="7">
    <location>
        <begin position="287"/>
        <end position="564"/>
    </location>
</feature>
<evidence type="ECO:0000256" key="4">
    <source>
        <dbReference type="ARBA" id="ARBA00022777"/>
    </source>
</evidence>
<dbReference type="GO" id="GO:0005524">
    <property type="term" value="F:ATP binding"/>
    <property type="evidence" value="ECO:0007669"/>
    <property type="project" value="UniProtKB-KW"/>
</dbReference>
<evidence type="ECO:0000256" key="2">
    <source>
        <dbReference type="ARBA" id="ARBA00022679"/>
    </source>
</evidence>
<dbReference type="InterPro" id="IPR004166">
    <property type="entry name" value="a-kinase_dom"/>
</dbReference>
<evidence type="ECO:0000256" key="6">
    <source>
        <dbReference type="SAM" id="MobiDB-lite"/>
    </source>
</evidence>
<keyword evidence="9" id="KW-1185">Reference proteome</keyword>
<comment type="caution">
    <text evidence="8">The sequence shown here is derived from an EMBL/GenBank/DDBJ whole genome shotgun (WGS) entry which is preliminary data.</text>
</comment>
<dbReference type="EMBL" id="JACGCI010000134">
    <property type="protein sequence ID" value="KAF6743849.1"/>
    <property type="molecule type" value="Genomic_DNA"/>
</dbReference>
<feature type="region of interest" description="Disordered" evidence="6">
    <location>
        <begin position="567"/>
        <end position="589"/>
    </location>
</feature>
<dbReference type="CDD" id="cd04515">
    <property type="entry name" value="Alpha_kinase"/>
    <property type="match status" value="1"/>
</dbReference>
<keyword evidence="5" id="KW-0067">ATP-binding</keyword>
<evidence type="ECO:0000256" key="3">
    <source>
        <dbReference type="ARBA" id="ARBA00022741"/>
    </source>
</evidence>
<name>A0A8H6HBE4_9AGAR</name>
<evidence type="ECO:0000259" key="7">
    <source>
        <dbReference type="PROSITE" id="PS51158"/>
    </source>
</evidence>
<dbReference type="OrthoDB" id="2744370at2759"/>
<dbReference type="Gene3D" id="3.20.200.10">
    <property type="entry name" value="MHCK/EF2 kinase"/>
    <property type="match status" value="1"/>
</dbReference>
<dbReference type="PROSITE" id="PS51158">
    <property type="entry name" value="ALPHA_KINASE"/>
    <property type="match status" value="1"/>
</dbReference>
<reference evidence="8 9" key="1">
    <citation type="submission" date="2020-07" db="EMBL/GenBank/DDBJ databases">
        <title>Comparative genomics of pyrophilous fungi reveals a link between fire events and developmental genes.</title>
        <authorList>
            <consortium name="DOE Joint Genome Institute"/>
            <person name="Steindorff A.S."/>
            <person name="Carver A."/>
            <person name="Calhoun S."/>
            <person name="Stillman K."/>
            <person name="Liu H."/>
            <person name="Lipzen A."/>
            <person name="Pangilinan J."/>
            <person name="Labutti K."/>
            <person name="Bruns T.D."/>
            <person name="Grigoriev I.V."/>
        </authorList>
    </citation>
    <scope>NUCLEOTIDE SEQUENCE [LARGE SCALE GENOMIC DNA]</scope>
    <source>
        <strain evidence="8 9">CBS 144469</strain>
    </source>
</reference>
<keyword evidence="3" id="KW-0547">Nucleotide-binding</keyword>
<dbReference type="GO" id="GO:0004674">
    <property type="term" value="F:protein serine/threonine kinase activity"/>
    <property type="evidence" value="ECO:0007669"/>
    <property type="project" value="UniProtKB-KW"/>
</dbReference>
<gene>
    <name evidence="8" type="ORF">DFP72DRAFT_1079476</name>
</gene>